<evidence type="ECO:0000313" key="1">
    <source>
        <dbReference type="EMBL" id="ADU61950.1"/>
    </source>
</evidence>
<keyword evidence="2" id="KW-1185">Reference proteome</keyword>
<name>E6VS17_PSEA9</name>
<dbReference type="RefSeq" id="WP_013513881.1">
    <property type="nucleotide sequence ID" value="NC_014844.1"/>
</dbReference>
<sequence>MQAIVRWVVMPRRADVAIINAGLEAWMAVERFAPIDSRRLQVCVEGVFSYCVGAIRAGGGAEDIAVTLFRIDERLRVLIQHSGPPGEWDDCLKLDGCPSIKRTSFDAMGLFIARELLHSLSCDSRYDMAAGASLRTYDLAYLPGQGSVPR</sequence>
<evidence type="ECO:0000313" key="2">
    <source>
        <dbReference type="Proteomes" id="UP000002191"/>
    </source>
</evidence>
<dbReference type="STRING" id="643562.Daes_0933"/>
<reference evidence="1 2" key="2">
    <citation type="journal article" date="2014" name="Genome Announc.">
        <title>Complete Genome Sequence of the Subsurface, Mesophilic Sulfate-Reducing Bacterium Desulfovibrio aespoeensis Aspo-2.</title>
        <authorList>
            <person name="Pedersen K."/>
            <person name="Bengtsson A."/>
            <person name="Edlund J."/>
            <person name="Rabe L."/>
            <person name="Hazen T."/>
            <person name="Chakraborty R."/>
            <person name="Goodwin L."/>
            <person name="Shapiro N."/>
        </authorList>
    </citation>
    <scope>NUCLEOTIDE SEQUENCE [LARGE SCALE GENOMIC DNA]</scope>
    <source>
        <strain evidence="2">ATCC 700646 / DSM 10631 / Aspo-2</strain>
    </source>
</reference>
<proteinExistence type="predicted"/>
<reference evidence="2" key="1">
    <citation type="submission" date="2010-12" db="EMBL/GenBank/DDBJ databases">
        <title>Complete sequence of Desulfovibrio aespoeensis Aspo-2.</title>
        <authorList>
            <consortium name="US DOE Joint Genome Institute"/>
            <person name="Lucas S."/>
            <person name="Copeland A."/>
            <person name="Lapidus A."/>
            <person name="Cheng J.-F."/>
            <person name="Goodwin L."/>
            <person name="Pitluck S."/>
            <person name="Chertkov O."/>
            <person name="Misra M."/>
            <person name="Detter J.C."/>
            <person name="Han C."/>
            <person name="Tapia R."/>
            <person name="Land M."/>
            <person name="Hauser L."/>
            <person name="Kyrpides N."/>
            <person name="Ivanova N."/>
            <person name="Ovchinnikova G."/>
            <person name="Pedersen K."/>
            <person name="Jagevall S."/>
            <person name="Hazen T."/>
            <person name="Woyke T."/>
        </authorList>
    </citation>
    <scope>NUCLEOTIDE SEQUENCE [LARGE SCALE GENOMIC DNA]</scope>
    <source>
        <strain evidence="2">ATCC 700646 / DSM 10631 / Aspo-2</strain>
    </source>
</reference>
<dbReference type="EMBL" id="CP002431">
    <property type="protein sequence ID" value="ADU61950.1"/>
    <property type="molecule type" value="Genomic_DNA"/>
</dbReference>
<organism evidence="1 2">
    <name type="scientific">Pseudodesulfovibrio aespoeensis (strain ATCC 700646 / DSM 10631 / Aspo-2)</name>
    <name type="common">Desulfovibrio aespoeensis</name>
    <dbReference type="NCBI Taxonomy" id="643562"/>
    <lineage>
        <taxon>Bacteria</taxon>
        <taxon>Pseudomonadati</taxon>
        <taxon>Thermodesulfobacteriota</taxon>
        <taxon>Desulfovibrionia</taxon>
        <taxon>Desulfovibrionales</taxon>
        <taxon>Desulfovibrionaceae</taxon>
    </lineage>
</organism>
<gene>
    <name evidence="1" type="ordered locus">Daes_0933</name>
</gene>
<protein>
    <recommendedName>
        <fullName evidence="3">Histidine kinase/HSP90-like ATPase domain-containing protein</fullName>
    </recommendedName>
</protein>
<dbReference type="AlphaFoldDB" id="E6VS17"/>
<accession>E6VS17</accession>
<dbReference type="HOGENOM" id="CLU_1737573_0_0_7"/>
<evidence type="ECO:0008006" key="3">
    <source>
        <dbReference type="Google" id="ProtNLM"/>
    </source>
</evidence>
<dbReference type="OrthoDB" id="5471293at2"/>
<dbReference type="Proteomes" id="UP000002191">
    <property type="component" value="Chromosome"/>
</dbReference>
<dbReference type="KEGG" id="das:Daes_0933"/>